<dbReference type="VEuPathDB" id="FungiDB:PC110_g5056"/>
<dbReference type="AlphaFoldDB" id="A0A8T1UZ06"/>
<sequence>MTDGTSHATSTEVVDARAIRDACLSQETRTRFFGASDEISLAEFTPAFFEQLLVYKRGVARLATLSGYCSAIKNLYRLKRIVLPVEYGYDMKQLFYGINAPMPSKAILFVQNIRASSH</sequence>
<accession>A0A8T1UZ06</accession>
<comment type="caution">
    <text evidence="1">The sequence shown here is derived from an EMBL/GenBank/DDBJ whole genome shotgun (WGS) entry which is preliminary data.</text>
</comment>
<evidence type="ECO:0008006" key="3">
    <source>
        <dbReference type="Google" id="ProtNLM"/>
    </source>
</evidence>
<evidence type="ECO:0000313" key="1">
    <source>
        <dbReference type="EMBL" id="KAG6971167.1"/>
    </source>
</evidence>
<reference evidence="1" key="1">
    <citation type="submission" date="2021-01" db="EMBL/GenBank/DDBJ databases">
        <title>Phytophthora aleatoria, a newly-described species from Pinus radiata is distinct from Phytophthora cactorum isolates based on comparative genomics.</title>
        <authorList>
            <person name="Mcdougal R."/>
            <person name="Panda P."/>
            <person name="Williams N."/>
            <person name="Studholme D.J."/>
        </authorList>
    </citation>
    <scope>NUCLEOTIDE SEQUENCE</scope>
    <source>
        <strain evidence="1">NZFS 3830</strain>
    </source>
</reference>
<dbReference type="Proteomes" id="UP000688947">
    <property type="component" value="Unassembled WGS sequence"/>
</dbReference>
<name>A0A8T1UZ06_9STRA</name>
<evidence type="ECO:0000313" key="2">
    <source>
        <dbReference type="Proteomes" id="UP000688947"/>
    </source>
</evidence>
<dbReference type="EMBL" id="JAENGZ010000058">
    <property type="protein sequence ID" value="KAG6971167.1"/>
    <property type="molecule type" value="Genomic_DNA"/>
</dbReference>
<dbReference type="OrthoDB" id="126368at2759"/>
<organism evidence="1 2">
    <name type="scientific">Phytophthora cactorum</name>
    <dbReference type="NCBI Taxonomy" id="29920"/>
    <lineage>
        <taxon>Eukaryota</taxon>
        <taxon>Sar</taxon>
        <taxon>Stramenopiles</taxon>
        <taxon>Oomycota</taxon>
        <taxon>Peronosporomycetes</taxon>
        <taxon>Peronosporales</taxon>
        <taxon>Peronosporaceae</taxon>
        <taxon>Phytophthora</taxon>
    </lineage>
</organism>
<proteinExistence type="predicted"/>
<protein>
    <recommendedName>
        <fullName evidence="3">Core-binding (CB) domain-containing protein</fullName>
    </recommendedName>
</protein>
<gene>
    <name evidence="1" type="ORF">JG687_00002210</name>
</gene>